<dbReference type="EMBL" id="CP068570">
    <property type="protein sequence ID" value="QQZ51023.1"/>
    <property type="molecule type" value="Genomic_DNA"/>
</dbReference>
<name>A0A974P5D7_9CAUL</name>
<proteinExistence type="inferred from homology"/>
<dbReference type="AlphaFoldDB" id="A0A974P5D7"/>
<dbReference type="SUPFAM" id="SSF56235">
    <property type="entry name" value="N-terminal nucleophile aminohydrolases (Ntn hydrolases)"/>
    <property type="match status" value="1"/>
</dbReference>
<keyword evidence="3" id="KW-0812">Transmembrane</keyword>
<dbReference type="Pfam" id="PF01019">
    <property type="entry name" value="G_glu_transpept"/>
    <property type="match status" value="1"/>
</dbReference>
<keyword evidence="3" id="KW-1133">Transmembrane helix</keyword>
<evidence type="ECO:0000313" key="4">
    <source>
        <dbReference type="EMBL" id="QQZ51023.1"/>
    </source>
</evidence>
<evidence type="ECO:0000256" key="3">
    <source>
        <dbReference type="SAM" id="Phobius"/>
    </source>
</evidence>
<evidence type="ECO:0000256" key="1">
    <source>
        <dbReference type="ARBA" id="ARBA00009381"/>
    </source>
</evidence>
<dbReference type="PANTHER" id="PTHR43199">
    <property type="entry name" value="GLUTATHIONE HYDROLASE"/>
    <property type="match status" value="1"/>
</dbReference>
<comment type="similarity">
    <text evidence="1">Belongs to the gamma-glutamyltransferase family.</text>
</comment>
<dbReference type="InterPro" id="IPR029055">
    <property type="entry name" value="Ntn_hydrolases_N"/>
</dbReference>
<protein>
    <submittedName>
        <fullName evidence="4">Gamma-glutamyltransferase</fullName>
    </submittedName>
</protein>
<evidence type="ECO:0000256" key="2">
    <source>
        <dbReference type="SAM" id="MobiDB-lite"/>
    </source>
</evidence>
<dbReference type="PANTHER" id="PTHR43199:SF1">
    <property type="entry name" value="GLUTATHIONE HYDROLASE PROENZYME"/>
    <property type="match status" value="1"/>
</dbReference>
<keyword evidence="3" id="KW-0472">Membrane</keyword>
<feature type="transmembrane region" description="Helical" evidence="3">
    <location>
        <begin position="53"/>
        <end position="74"/>
    </location>
</feature>
<reference evidence="4" key="1">
    <citation type="submission" date="2021-01" db="EMBL/GenBank/DDBJ databases">
        <title>Genome sequence of Phenylobacterium sp. 20VBR1 isolated from a valley glaceir, Ny-Alesund, Svalbard.</title>
        <authorList>
            <person name="Thomas F.A."/>
            <person name="Krishnan K.P."/>
            <person name="Sinha R.K."/>
        </authorList>
    </citation>
    <scope>NUCLEOTIDE SEQUENCE</scope>
    <source>
        <strain evidence="4">20VBR1</strain>
    </source>
</reference>
<feature type="region of interest" description="Disordered" evidence="2">
    <location>
        <begin position="1"/>
        <end position="24"/>
    </location>
</feature>
<sequence length="112" mass="11547">MLGQPNARPPGFSQRRMSPSLGQGGMVAAAHPLTVATALAVLKAGGNAVDAAIAGGLTAAVVMPEMCGLGATCSPSSMRRVRRRSRSWAVASRRARPRWSRCARTAIPAPPA</sequence>
<dbReference type="InterPro" id="IPR051792">
    <property type="entry name" value="GGT_bact"/>
</dbReference>
<gene>
    <name evidence="4" type="ORF">JKL49_07465</name>
</gene>
<accession>A0A974P5D7</accession>
<organism evidence="4">
    <name type="scientific">Phenylobacterium glaciei</name>
    <dbReference type="NCBI Taxonomy" id="2803784"/>
    <lineage>
        <taxon>Bacteria</taxon>
        <taxon>Pseudomonadati</taxon>
        <taxon>Pseudomonadota</taxon>
        <taxon>Alphaproteobacteria</taxon>
        <taxon>Caulobacterales</taxon>
        <taxon>Caulobacteraceae</taxon>
        <taxon>Phenylobacterium</taxon>
    </lineage>
</organism>
<feature type="transmembrane region" description="Helical" evidence="3">
    <location>
        <begin position="21"/>
        <end position="41"/>
    </location>
</feature>